<feature type="coiled-coil region" evidence="9">
    <location>
        <begin position="822"/>
        <end position="863"/>
    </location>
</feature>
<dbReference type="GO" id="GO:0008270">
    <property type="term" value="F:zinc ion binding"/>
    <property type="evidence" value="ECO:0007669"/>
    <property type="project" value="UniProtKB-KW"/>
</dbReference>
<evidence type="ECO:0000256" key="4">
    <source>
        <dbReference type="ARBA" id="ARBA00022771"/>
    </source>
</evidence>
<accession>A0AAF5DFC2</accession>
<sequence length="1359" mass="155828">DKNCMKMDSLISFNEVITKEFKEENFCDKVFGKRGKNSTNVYDKIKSEKTFKETHLLFNKSDSITSRVEDFINEHDEDQIANKDLCITIMKSMRIVDAYEAEVSQSRFDVLTPIEVVNDHEITKSDSSVVICSLEALNEKINQGAKIPNLNMDYKSSKVEYLTGHDYNVHIIECDSEDELDYVMNEEDNEYNPVNIKNASFETIKPSNVPPYIQTVINFGTPDDPYLHFSIDAIHEKSDDVGLFDDENELDIFPDGVRGLKENILDFNITSETIYNIISLTQEKHPNIEIDEIFTNVHFLFPKIGSLKVLKNVVCDIERQIGKIRNKKNSESKTSFITDSWCNNCCLFMDCTCEKPKDGKIPLSYVTKLPYDDSEYKDMCGVDCYKNKSNQSKYPKDISEYSKLEQIRFKQYYILFGNRSCHIKDTLITDEGVIAKCYRIKVFLDKFCKGLPTKQYIKMTPSQQSLNTYQTFANVARKTILINESEYGNDDKYSPCKHFGECSERNNCPCIKSKHACFNMCQCLPSCPSKFTGCNCKSGNCSTTKCPCVKLGWECVSTYCKNCNCDITIDVPINEMCRNSFLQRGFSKRLDIKESTIAGFGAFATDLIKKGDFISEYKGEIISQEESERRGRVYDSIKMNYLFKLNQLQQVDAYHYGNACRFINHSDTNPNVHAKIIVVSGMQKIALIALRNIDPGEELFFNYNYTKHQTKNFVKNISGPQCLAMSIFTNKTEPIDFSQINCEICFQNYSQVGSSHSITCLPCGHIFGKNCLIQWLESKKPLIICPKCKKTFNGLSRSMNKFEDYIITVYGLPCSGKIQIEYENTSDKLFQVERELLEVKEENSKLKRELDSLRKNFRYLSSQRLNRVPLVSPYYSTLNGHPSLLGRTRSQRDDNINRTSNLSTRRRNNFYNYLTQISNRNIGNNLFTGRIFSDILSRDNIPEFTINDEEESIVGQIISEDSRDTIPSQPDEIVIISDGEEEGTTTDATEFQEPNINVSNDSNIGYFYAPNVTKSVSFTSRIFSVENEEITDAVLIGKTIVTACKIYEKNSPIFCYGLRFFSSKKNFQLNISKKSINKIAVTKSRNNDNRFNILVASLNCLYIVKFYAIDFSATISKKLKYTENITSLSWITHKEFAFGTSIGKVVFGDIDNWPSIKLDVNYTSTNNTNECNDSITQLQTASHGHVFGVQGNKLFIFHKSSPKILIKTYNVNIKCIDFNENKNKLFCFLFKDSSVVKILSYTVVEHIEGLRIHLSIEESVPPSNLEYNTTGSKMGTFLFEYVNQTNNYLGYFDYDKDVKKLLAKIINYRHNESLDLQIDEEPFKVVGDILSKRINNNETFKFAVITSKEVHVYGLRCNF</sequence>
<dbReference type="GO" id="GO:0046976">
    <property type="term" value="F:histone H3K27 methyltransferase activity"/>
    <property type="evidence" value="ECO:0007669"/>
    <property type="project" value="TreeGrafter"/>
</dbReference>
<evidence type="ECO:0000256" key="6">
    <source>
        <dbReference type="ARBA" id="ARBA00023015"/>
    </source>
</evidence>
<keyword evidence="9" id="KW-0175">Coiled coil</keyword>
<dbReference type="PROSITE" id="PS50280">
    <property type="entry name" value="SET"/>
    <property type="match status" value="1"/>
</dbReference>
<dbReference type="Gene3D" id="3.30.40.10">
    <property type="entry name" value="Zinc/RING finger domain, C3HC4 (zinc finger)"/>
    <property type="match status" value="1"/>
</dbReference>
<dbReference type="Pfam" id="PF13639">
    <property type="entry name" value="zf-RING_2"/>
    <property type="match status" value="1"/>
</dbReference>
<evidence type="ECO:0000313" key="13">
    <source>
        <dbReference type="Proteomes" id="UP000035681"/>
    </source>
</evidence>
<keyword evidence="13" id="KW-1185">Reference proteome</keyword>
<dbReference type="InterPro" id="IPR001214">
    <property type="entry name" value="SET_dom"/>
</dbReference>
<dbReference type="GO" id="GO:0003682">
    <property type="term" value="F:chromatin binding"/>
    <property type="evidence" value="ECO:0007669"/>
    <property type="project" value="TreeGrafter"/>
</dbReference>
<dbReference type="SUPFAM" id="SSF50978">
    <property type="entry name" value="WD40 repeat-like"/>
    <property type="match status" value="1"/>
</dbReference>
<proteinExistence type="predicted"/>
<evidence type="ECO:0000256" key="2">
    <source>
        <dbReference type="ARBA" id="ARBA00022679"/>
    </source>
</evidence>
<evidence type="ECO:0000256" key="9">
    <source>
        <dbReference type="SAM" id="Coils"/>
    </source>
</evidence>
<dbReference type="PROSITE" id="PS51633">
    <property type="entry name" value="CXC"/>
    <property type="match status" value="1"/>
</dbReference>
<evidence type="ECO:0000259" key="10">
    <source>
        <dbReference type="PROSITE" id="PS50089"/>
    </source>
</evidence>
<dbReference type="PANTHER" id="PTHR45747:SF4">
    <property type="entry name" value="HISTONE-LYSINE N-METHYLTRANSFERASE E(Z)"/>
    <property type="match status" value="1"/>
</dbReference>
<dbReference type="InterPro" id="IPR026489">
    <property type="entry name" value="CXC_dom"/>
</dbReference>
<dbReference type="WBParaSite" id="TCONS_00010898.p1">
    <property type="protein sequence ID" value="TCONS_00010898.p1"/>
    <property type="gene ID" value="XLOC_004693"/>
</dbReference>
<protein>
    <submittedName>
        <fullName evidence="14">Uncharacterized protein</fullName>
    </submittedName>
</protein>
<keyword evidence="3" id="KW-0949">S-adenosyl-L-methionine</keyword>
<dbReference type="GO" id="GO:0031507">
    <property type="term" value="P:heterochromatin formation"/>
    <property type="evidence" value="ECO:0007669"/>
    <property type="project" value="TreeGrafter"/>
</dbReference>
<dbReference type="GO" id="GO:0005634">
    <property type="term" value="C:nucleus"/>
    <property type="evidence" value="ECO:0007669"/>
    <property type="project" value="TreeGrafter"/>
</dbReference>
<dbReference type="InterPro" id="IPR001841">
    <property type="entry name" value="Znf_RING"/>
</dbReference>
<dbReference type="InterPro" id="IPR045318">
    <property type="entry name" value="EZH1/2-like"/>
</dbReference>
<evidence type="ECO:0000256" key="5">
    <source>
        <dbReference type="ARBA" id="ARBA00022833"/>
    </source>
</evidence>
<name>A0AAF5DFC2_STRER</name>
<dbReference type="Proteomes" id="UP000035681">
    <property type="component" value="Unplaced"/>
</dbReference>
<organism evidence="13 14">
    <name type="scientific">Strongyloides stercoralis</name>
    <name type="common">Threadworm</name>
    <dbReference type="NCBI Taxonomy" id="6248"/>
    <lineage>
        <taxon>Eukaryota</taxon>
        <taxon>Metazoa</taxon>
        <taxon>Ecdysozoa</taxon>
        <taxon>Nematoda</taxon>
        <taxon>Chromadorea</taxon>
        <taxon>Rhabditida</taxon>
        <taxon>Tylenchina</taxon>
        <taxon>Panagrolaimomorpha</taxon>
        <taxon>Strongyloidoidea</taxon>
        <taxon>Strongyloididae</taxon>
        <taxon>Strongyloides</taxon>
    </lineage>
</organism>
<dbReference type="AlphaFoldDB" id="A0AAF5DFC2"/>
<reference evidence="14" key="1">
    <citation type="submission" date="2024-02" db="UniProtKB">
        <authorList>
            <consortium name="WormBaseParasite"/>
        </authorList>
    </citation>
    <scope>IDENTIFICATION</scope>
</reference>
<dbReference type="InterPro" id="IPR036322">
    <property type="entry name" value="WD40_repeat_dom_sf"/>
</dbReference>
<keyword evidence="2" id="KW-0808">Transferase</keyword>
<keyword evidence="4 8" id="KW-0863">Zinc-finger</keyword>
<evidence type="ECO:0000259" key="12">
    <source>
        <dbReference type="PROSITE" id="PS51633"/>
    </source>
</evidence>
<feature type="domain" description="SET" evidence="11">
    <location>
        <begin position="588"/>
        <end position="704"/>
    </location>
</feature>
<dbReference type="Gene3D" id="2.170.270.10">
    <property type="entry name" value="SET domain"/>
    <property type="match status" value="1"/>
</dbReference>
<evidence type="ECO:0000256" key="8">
    <source>
        <dbReference type="PROSITE-ProRule" id="PRU00175"/>
    </source>
</evidence>
<keyword evidence="4 8" id="KW-0479">Metal-binding</keyword>
<dbReference type="InterPro" id="IPR013083">
    <property type="entry name" value="Znf_RING/FYVE/PHD"/>
</dbReference>
<dbReference type="SUPFAM" id="SSF57850">
    <property type="entry name" value="RING/U-box"/>
    <property type="match status" value="1"/>
</dbReference>
<dbReference type="Pfam" id="PF00856">
    <property type="entry name" value="SET"/>
    <property type="match status" value="1"/>
</dbReference>
<evidence type="ECO:0000256" key="3">
    <source>
        <dbReference type="ARBA" id="ARBA00022691"/>
    </source>
</evidence>
<keyword evidence="5" id="KW-0862">Zinc</keyword>
<evidence type="ECO:0000259" key="11">
    <source>
        <dbReference type="PROSITE" id="PS50280"/>
    </source>
</evidence>
<keyword evidence="6" id="KW-0805">Transcription regulation</keyword>
<feature type="domain" description="CXC" evidence="12">
    <location>
        <begin position="476"/>
        <end position="580"/>
    </location>
</feature>
<dbReference type="PANTHER" id="PTHR45747">
    <property type="entry name" value="HISTONE-LYSINE N-METHYLTRANSFERASE E(Z)"/>
    <property type="match status" value="1"/>
</dbReference>
<dbReference type="SUPFAM" id="SSF82199">
    <property type="entry name" value="SET domain"/>
    <property type="match status" value="1"/>
</dbReference>
<dbReference type="InterPro" id="IPR046341">
    <property type="entry name" value="SET_dom_sf"/>
</dbReference>
<keyword evidence="1" id="KW-0489">Methyltransferase</keyword>
<evidence type="ECO:0000313" key="14">
    <source>
        <dbReference type="WBParaSite" id="TCONS_00010898.p1"/>
    </source>
</evidence>
<dbReference type="SMART" id="SM00317">
    <property type="entry name" value="SET"/>
    <property type="match status" value="1"/>
</dbReference>
<keyword evidence="7" id="KW-0804">Transcription</keyword>
<feature type="domain" description="RING-type" evidence="10">
    <location>
        <begin position="742"/>
        <end position="789"/>
    </location>
</feature>
<dbReference type="PROSITE" id="PS50089">
    <property type="entry name" value="ZF_RING_2"/>
    <property type="match status" value="1"/>
</dbReference>
<dbReference type="GO" id="GO:0032259">
    <property type="term" value="P:methylation"/>
    <property type="evidence" value="ECO:0007669"/>
    <property type="project" value="UniProtKB-KW"/>
</dbReference>
<evidence type="ECO:0000256" key="1">
    <source>
        <dbReference type="ARBA" id="ARBA00022603"/>
    </source>
</evidence>
<evidence type="ECO:0000256" key="7">
    <source>
        <dbReference type="ARBA" id="ARBA00023163"/>
    </source>
</evidence>